<evidence type="ECO:0000313" key="11">
    <source>
        <dbReference type="EMBL" id="KAL2508555.1"/>
    </source>
</evidence>
<comment type="catalytic activity">
    <reaction evidence="1">
        <text>a 2'-deoxyribonucleoside 5'-diphosphate + ATP = a 2'-deoxyribonucleoside 5'-triphosphate + ADP</text>
        <dbReference type="Rhea" id="RHEA:44640"/>
        <dbReference type="ChEBI" id="CHEBI:30616"/>
        <dbReference type="ChEBI" id="CHEBI:61560"/>
        <dbReference type="ChEBI" id="CHEBI:73316"/>
        <dbReference type="ChEBI" id="CHEBI:456216"/>
        <dbReference type="EC" id="2.7.4.6"/>
    </reaction>
</comment>
<proteinExistence type="inferred from homology"/>
<comment type="cofactor">
    <cofactor evidence="3">
        <name>Mg(2+)</name>
        <dbReference type="ChEBI" id="CHEBI:18420"/>
    </cofactor>
</comment>
<evidence type="ECO:0000313" key="12">
    <source>
        <dbReference type="Proteomes" id="UP001604277"/>
    </source>
</evidence>
<evidence type="ECO:0000256" key="7">
    <source>
        <dbReference type="ARBA" id="ARBA00022777"/>
    </source>
</evidence>
<keyword evidence="7 11" id="KW-0418">Kinase</keyword>
<feature type="domain" description="Nucleoside diphosphate kinase-like" evidence="10">
    <location>
        <begin position="84"/>
        <end position="158"/>
    </location>
</feature>
<evidence type="ECO:0000256" key="6">
    <source>
        <dbReference type="ARBA" id="ARBA00022679"/>
    </source>
</evidence>
<organism evidence="11 12">
    <name type="scientific">Forsythia ovata</name>
    <dbReference type="NCBI Taxonomy" id="205694"/>
    <lineage>
        <taxon>Eukaryota</taxon>
        <taxon>Viridiplantae</taxon>
        <taxon>Streptophyta</taxon>
        <taxon>Embryophyta</taxon>
        <taxon>Tracheophyta</taxon>
        <taxon>Spermatophyta</taxon>
        <taxon>Magnoliopsida</taxon>
        <taxon>eudicotyledons</taxon>
        <taxon>Gunneridae</taxon>
        <taxon>Pentapetalae</taxon>
        <taxon>asterids</taxon>
        <taxon>lamiids</taxon>
        <taxon>Lamiales</taxon>
        <taxon>Oleaceae</taxon>
        <taxon>Forsythieae</taxon>
        <taxon>Forsythia</taxon>
    </lineage>
</organism>
<protein>
    <recommendedName>
        <fullName evidence="5">nucleoside-diphosphate kinase</fullName>
        <ecNumber evidence="5">2.7.4.6</ecNumber>
    </recommendedName>
</protein>
<evidence type="ECO:0000256" key="2">
    <source>
        <dbReference type="ARBA" id="ARBA00000937"/>
    </source>
</evidence>
<dbReference type="InterPro" id="IPR036850">
    <property type="entry name" value="NDK-like_dom_sf"/>
</dbReference>
<evidence type="ECO:0000256" key="3">
    <source>
        <dbReference type="ARBA" id="ARBA00001946"/>
    </source>
</evidence>
<reference evidence="12" key="1">
    <citation type="submission" date="2024-07" db="EMBL/GenBank/DDBJ databases">
        <title>Two chromosome-level genome assemblies of Korean endemic species Abeliophyllum distichum and Forsythia ovata (Oleaceae).</title>
        <authorList>
            <person name="Jang H."/>
        </authorList>
    </citation>
    <scope>NUCLEOTIDE SEQUENCE [LARGE SCALE GENOMIC DNA]</scope>
</reference>
<evidence type="ECO:0000256" key="4">
    <source>
        <dbReference type="ARBA" id="ARBA00008142"/>
    </source>
</evidence>
<gene>
    <name evidence="11" type="ORF">Fot_32202</name>
</gene>
<accession>A0ABD1T788</accession>
<dbReference type="Proteomes" id="UP001604277">
    <property type="component" value="Unassembled WGS sequence"/>
</dbReference>
<dbReference type="PROSITE" id="PS51374">
    <property type="entry name" value="NDPK_LIKE"/>
    <property type="match status" value="1"/>
</dbReference>
<evidence type="ECO:0000259" key="10">
    <source>
        <dbReference type="SMART" id="SM00562"/>
    </source>
</evidence>
<comment type="caution">
    <text evidence="8">Lacks conserved residue(s) required for the propagation of feature annotation.</text>
</comment>
<dbReference type="EC" id="2.7.4.6" evidence="5"/>
<comment type="caution">
    <text evidence="11">The sequence shown here is derived from an EMBL/GenBank/DDBJ whole genome shotgun (WGS) entry which is preliminary data.</text>
</comment>
<name>A0ABD1T788_9LAMI</name>
<dbReference type="Gene3D" id="3.30.70.141">
    <property type="entry name" value="Nucleoside diphosphate kinase-like domain"/>
    <property type="match status" value="1"/>
</dbReference>
<evidence type="ECO:0000256" key="5">
    <source>
        <dbReference type="ARBA" id="ARBA00012966"/>
    </source>
</evidence>
<dbReference type="PANTHER" id="PTHR11349">
    <property type="entry name" value="NUCLEOSIDE DIPHOSPHATE KINASE"/>
    <property type="match status" value="1"/>
</dbReference>
<dbReference type="InterPro" id="IPR001564">
    <property type="entry name" value="Nucleoside_diP_kinase"/>
</dbReference>
<dbReference type="SMART" id="SM00562">
    <property type="entry name" value="NDK"/>
    <property type="match status" value="1"/>
</dbReference>
<evidence type="ECO:0000256" key="1">
    <source>
        <dbReference type="ARBA" id="ARBA00000082"/>
    </source>
</evidence>
<comment type="similarity">
    <text evidence="4 8 9">Belongs to the NDK family.</text>
</comment>
<dbReference type="PRINTS" id="PR01243">
    <property type="entry name" value="NUCDPKINASE"/>
</dbReference>
<dbReference type="SUPFAM" id="SSF54919">
    <property type="entry name" value="Nucleoside diphosphate kinase, NDK"/>
    <property type="match status" value="1"/>
</dbReference>
<dbReference type="EMBL" id="JBFOLJ010000009">
    <property type="protein sequence ID" value="KAL2508555.1"/>
    <property type="molecule type" value="Genomic_DNA"/>
</dbReference>
<dbReference type="InterPro" id="IPR034907">
    <property type="entry name" value="NDK-like_dom"/>
</dbReference>
<keyword evidence="6" id="KW-0808">Transferase</keyword>
<dbReference type="GO" id="GO:0004550">
    <property type="term" value="F:nucleoside diphosphate kinase activity"/>
    <property type="evidence" value="ECO:0007669"/>
    <property type="project" value="UniProtKB-EC"/>
</dbReference>
<keyword evidence="12" id="KW-1185">Reference proteome</keyword>
<dbReference type="Pfam" id="PF00334">
    <property type="entry name" value="NDK"/>
    <property type="match status" value="1"/>
</dbReference>
<evidence type="ECO:0000256" key="9">
    <source>
        <dbReference type="RuleBase" id="RU004011"/>
    </source>
</evidence>
<evidence type="ECO:0000256" key="8">
    <source>
        <dbReference type="PROSITE-ProRule" id="PRU00706"/>
    </source>
</evidence>
<dbReference type="AlphaFoldDB" id="A0ABD1T788"/>
<sequence>MDLEALQLAYEIPTLVSLQAAHFHKQADNPPEGYVAFYGRRCNRDFDCPFTLSSVKSSETSTSPLSRLLQMVERHRLRHMLLEMELTVISIKPNGVQRGLILEIISRFERKGYKLVAIKILVPSKDFSEKHYHDLKERPFFNGLCDFLSFGPVISMVW</sequence>
<comment type="catalytic activity">
    <reaction evidence="2">
        <text>a ribonucleoside 5'-diphosphate + ATP = a ribonucleoside 5'-triphosphate + ADP</text>
        <dbReference type="Rhea" id="RHEA:18113"/>
        <dbReference type="ChEBI" id="CHEBI:30616"/>
        <dbReference type="ChEBI" id="CHEBI:57930"/>
        <dbReference type="ChEBI" id="CHEBI:61557"/>
        <dbReference type="ChEBI" id="CHEBI:456216"/>
        <dbReference type="EC" id="2.7.4.6"/>
    </reaction>
</comment>